<dbReference type="Gene3D" id="1.10.287.110">
    <property type="entry name" value="DnaJ domain"/>
    <property type="match status" value="1"/>
</dbReference>
<feature type="repeat" description="CXXCXGXG motif" evidence="6">
    <location>
        <begin position="199"/>
        <end position="206"/>
    </location>
</feature>
<dbReference type="SUPFAM" id="SSF49493">
    <property type="entry name" value="HSP40/DnaJ peptide-binding domain"/>
    <property type="match status" value="2"/>
</dbReference>
<dbReference type="PANTHER" id="PTHR43096">
    <property type="entry name" value="DNAJ HOMOLOG 1, MITOCHONDRIAL-RELATED"/>
    <property type="match status" value="1"/>
</dbReference>
<dbReference type="CDD" id="cd10719">
    <property type="entry name" value="DnaJ_zf"/>
    <property type="match status" value="1"/>
</dbReference>
<sequence length="382" mass="42761">MSKKDYYEILGIEKTADKKDVKKAYRKLARKHHPDANRENKKEAEERFKEISEAYEILADEEKRKRYDQFGHEGVNFGSGGFSWDQFTKAGDVSDIFEQMFQGGGLGDVFSQFFGGGRRRQQNNRGNDLRYDMSISLEEAYQGLEKEITVPRKDNCSDCDGSGASEGGTLEHCSQCEGQGMVREVHRRGFMQSITTNVCNRCGGTGKVIDKPCSKCNGNGVKDNRRKINVDIPAGVEDGQHLRLRSQGDSGSRGGPKGDLFVVINVNEDKRFERQGSEIGYRLKISPVDAVLGKAINVPTISGEVKLNIPPGTQPNTILRMKGRGMPVIGRNDTFGDQHVEIEIDISKASGKKKQVWEELRKIEEQESESFISKAKRKLRGE</sequence>
<evidence type="ECO:0000259" key="9">
    <source>
        <dbReference type="PROSITE" id="PS51188"/>
    </source>
</evidence>
<keyword evidence="6" id="KW-0235">DNA replication</keyword>
<dbReference type="AlphaFoldDB" id="A0A1J5THE4"/>
<gene>
    <name evidence="6" type="primary">dnaJ</name>
    <name evidence="10" type="ORF">BEU04_02090</name>
</gene>
<dbReference type="Pfam" id="PF00684">
    <property type="entry name" value="DnaJ_CXXCXGXG"/>
    <property type="match status" value="1"/>
</dbReference>
<dbReference type="GO" id="GO:0006260">
    <property type="term" value="P:DNA replication"/>
    <property type="evidence" value="ECO:0007669"/>
    <property type="project" value="UniProtKB-KW"/>
</dbReference>
<evidence type="ECO:0000256" key="2">
    <source>
        <dbReference type="ARBA" id="ARBA00022737"/>
    </source>
</evidence>
<evidence type="ECO:0000256" key="4">
    <source>
        <dbReference type="ARBA" id="ARBA00022833"/>
    </source>
</evidence>
<evidence type="ECO:0000256" key="6">
    <source>
        <dbReference type="HAMAP-Rule" id="MF_01152"/>
    </source>
</evidence>
<comment type="function">
    <text evidence="6">Participates actively in the response to hyperosmotic and heat shock by preventing the aggregation of stress-denatured proteins and by disaggregating proteins, also in an autonomous, DnaK-independent fashion. Unfolded proteins bind initially to DnaJ; upon interaction with the DnaJ-bound protein, DnaK hydrolyzes its bound ATP, resulting in the formation of a stable complex. GrpE releases ADP from DnaK; ATP binding to DnaK triggers the release of the substrate protein, thus completing the reaction cycle. Several rounds of ATP-dependent interactions between DnaJ, DnaK and GrpE are required for fully efficient folding. Also involved, together with DnaK and GrpE, in the DNA replication of plasmids through activation of initiation proteins.</text>
</comment>
<dbReference type="FunFam" id="2.10.230.10:FF:000002">
    <property type="entry name" value="Molecular chaperone DnaJ"/>
    <property type="match status" value="1"/>
</dbReference>
<dbReference type="NCBIfam" id="NF008035">
    <property type="entry name" value="PRK10767.1"/>
    <property type="match status" value="1"/>
</dbReference>
<feature type="binding site" evidence="6">
    <location>
        <position position="176"/>
    </location>
    <ligand>
        <name>Zn(2+)</name>
        <dbReference type="ChEBI" id="CHEBI:29105"/>
        <label>2</label>
    </ligand>
</feature>
<feature type="repeat" description="CXXCXGXG motif" evidence="6">
    <location>
        <begin position="213"/>
        <end position="220"/>
    </location>
</feature>
<keyword evidence="5 6" id="KW-0143">Chaperone</keyword>
<keyword evidence="4 6" id="KW-0862">Zinc</keyword>
<keyword evidence="6" id="KW-0963">Cytoplasm</keyword>
<feature type="binding site" evidence="6">
    <location>
        <position position="216"/>
    </location>
    <ligand>
        <name>Zn(2+)</name>
        <dbReference type="ChEBI" id="CHEBI:29105"/>
        <label>1</label>
    </ligand>
</feature>
<protein>
    <recommendedName>
        <fullName evidence="6">Chaperone protein DnaJ</fullName>
    </recommendedName>
</protein>
<comment type="subcellular location">
    <subcellularLocation>
        <location evidence="6">Cytoplasm</location>
    </subcellularLocation>
</comment>
<dbReference type="NCBIfam" id="TIGR02349">
    <property type="entry name" value="DnaJ_bact"/>
    <property type="match status" value="1"/>
</dbReference>
<feature type="binding site" evidence="6">
    <location>
        <position position="159"/>
    </location>
    <ligand>
        <name>Zn(2+)</name>
        <dbReference type="ChEBI" id="CHEBI:29105"/>
        <label>1</label>
    </ligand>
</feature>
<dbReference type="Gene3D" id="2.10.230.10">
    <property type="entry name" value="Heat shock protein DnaJ, cysteine-rich domain"/>
    <property type="match status" value="1"/>
</dbReference>
<comment type="caution">
    <text evidence="10">The sequence shown here is derived from an EMBL/GenBank/DDBJ whole genome shotgun (WGS) entry which is preliminary data.</text>
</comment>
<dbReference type="PANTHER" id="PTHR43096:SF10">
    <property type="entry name" value="CHAPERONE PROTEIN DNAJ A6, CHLOROPLASTIC"/>
    <property type="match status" value="1"/>
</dbReference>
<dbReference type="PROSITE" id="PS50076">
    <property type="entry name" value="DNAJ_2"/>
    <property type="match status" value="1"/>
</dbReference>
<name>A0A1J5THE4_9ARCH</name>
<feature type="binding site" evidence="6">
    <location>
        <position position="199"/>
    </location>
    <ligand>
        <name>Zn(2+)</name>
        <dbReference type="ChEBI" id="CHEBI:29105"/>
        <label>2</label>
    </ligand>
</feature>
<proteinExistence type="inferred from homology"/>
<feature type="binding site" evidence="6">
    <location>
        <position position="202"/>
    </location>
    <ligand>
        <name>Zn(2+)</name>
        <dbReference type="ChEBI" id="CHEBI:29105"/>
        <label>2</label>
    </ligand>
</feature>
<evidence type="ECO:0000256" key="5">
    <source>
        <dbReference type="ARBA" id="ARBA00023186"/>
    </source>
</evidence>
<dbReference type="SUPFAM" id="SSF57938">
    <property type="entry name" value="DnaJ/Hsp40 cysteine-rich domain"/>
    <property type="match status" value="1"/>
</dbReference>
<evidence type="ECO:0000256" key="1">
    <source>
        <dbReference type="ARBA" id="ARBA00022723"/>
    </source>
</evidence>
<dbReference type="CDD" id="cd10747">
    <property type="entry name" value="DnaJ_C"/>
    <property type="match status" value="1"/>
</dbReference>
<comment type="cofactor">
    <cofactor evidence="6">
        <name>Zn(2+)</name>
        <dbReference type="ChEBI" id="CHEBI:29105"/>
    </cofactor>
    <text evidence="6">Binds 2 Zn(2+) ions per monomer.</text>
</comment>
<feature type="binding site" evidence="6">
    <location>
        <position position="173"/>
    </location>
    <ligand>
        <name>Zn(2+)</name>
        <dbReference type="ChEBI" id="CHEBI:29105"/>
        <label>2</label>
    </ligand>
</feature>
<dbReference type="Pfam" id="PF00226">
    <property type="entry name" value="DnaJ"/>
    <property type="match status" value="1"/>
</dbReference>
<dbReference type="HAMAP" id="MF_01152">
    <property type="entry name" value="DnaJ"/>
    <property type="match status" value="1"/>
</dbReference>
<feature type="zinc finger region" description="CR-type" evidence="7">
    <location>
        <begin position="143"/>
        <end position="225"/>
    </location>
</feature>
<dbReference type="SMART" id="SM00271">
    <property type="entry name" value="DnaJ"/>
    <property type="match status" value="1"/>
</dbReference>
<feature type="domain" description="CR-type" evidence="9">
    <location>
        <begin position="143"/>
        <end position="225"/>
    </location>
</feature>
<dbReference type="GO" id="GO:0005524">
    <property type="term" value="F:ATP binding"/>
    <property type="evidence" value="ECO:0007669"/>
    <property type="project" value="InterPro"/>
</dbReference>
<dbReference type="SUPFAM" id="SSF46565">
    <property type="entry name" value="Chaperone J-domain"/>
    <property type="match status" value="1"/>
</dbReference>
<dbReference type="InterPro" id="IPR018253">
    <property type="entry name" value="DnaJ_domain_CS"/>
</dbReference>
<dbReference type="GO" id="GO:0005737">
    <property type="term" value="C:cytoplasm"/>
    <property type="evidence" value="ECO:0007669"/>
    <property type="project" value="UniProtKB-SubCell"/>
</dbReference>
<dbReference type="FunFam" id="1.10.287.110:FF:000034">
    <property type="entry name" value="Chaperone protein DnaJ"/>
    <property type="match status" value="1"/>
</dbReference>
<keyword evidence="6" id="KW-0346">Stress response</keyword>
<dbReference type="GO" id="GO:0009408">
    <property type="term" value="P:response to heat"/>
    <property type="evidence" value="ECO:0007669"/>
    <property type="project" value="InterPro"/>
</dbReference>
<comment type="subunit">
    <text evidence="6">Homodimer.</text>
</comment>
<keyword evidence="2 6" id="KW-0677">Repeat</keyword>
<dbReference type="EMBL" id="MIYU01000016">
    <property type="protein sequence ID" value="OIR15709.1"/>
    <property type="molecule type" value="Genomic_DNA"/>
</dbReference>
<comment type="domain">
    <text evidence="6">The J domain is necessary and sufficient to stimulate DnaK ATPase activity. Zinc center 1 plays an important role in the autonomous, DnaK-independent chaperone activity of DnaJ. Zinc center 2 is essential for interaction with DnaK and for DnaJ activity.</text>
</comment>
<dbReference type="InterPro" id="IPR001623">
    <property type="entry name" value="DnaJ_domain"/>
</dbReference>
<evidence type="ECO:0000259" key="8">
    <source>
        <dbReference type="PROSITE" id="PS50076"/>
    </source>
</evidence>
<feature type="binding site" evidence="6">
    <location>
        <position position="213"/>
    </location>
    <ligand>
        <name>Zn(2+)</name>
        <dbReference type="ChEBI" id="CHEBI:29105"/>
        <label>1</label>
    </ligand>
</feature>
<dbReference type="Proteomes" id="UP000183815">
    <property type="component" value="Unassembled WGS sequence"/>
</dbReference>
<evidence type="ECO:0000256" key="3">
    <source>
        <dbReference type="ARBA" id="ARBA00022771"/>
    </source>
</evidence>
<dbReference type="PRINTS" id="PR00625">
    <property type="entry name" value="JDOMAIN"/>
</dbReference>
<evidence type="ECO:0000256" key="7">
    <source>
        <dbReference type="PROSITE-ProRule" id="PRU00546"/>
    </source>
</evidence>
<dbReference type="GO" id="GO:0008270">
    <property type="term" value="F:zinc ion binding"/>
    <property type="evidence" value="ECO:0007669"/>
    <property type="project" value="UniProtKB-UniRule"/>
</dbReference>
<dbReference type="CDD" id="cd06257">
    <property type="entry name" value="DnaJ"/>
    <property type="match status" value="1"/>
</dbReference>
<feature type="repeat" description="CXXCXGXG motif" evidence="6">
    <location>
        <begin position="173"/>
        <end position="180"/>
    </location>
</feature>
<keyword evidence="1 6" id="KW-0479">Metal-binding</keyword>
<feature type="binding site" evidence="6">
    <location>
        <position position="156"/>
    </location>
    <ligand>
        <name>Zn(2+)</name>
        <dbReference type="ChEBI" id="CHEBI:29105"/>
        <label>1</label>
    </ligand>
</feature>
<organism evidence="10 11">
    <name type="scientific">Marine Group III euryarchaeote CG-Bathy1</name>
    <dbReference type="NCBI Taxonomy" id="1889001"/>
    <lineage>
        <taxon>Archaea</taxon>
        <taxon>Methanobacteriati</taxon>
        <taxon>Thermoplasmatota</taxon>
        <taxon>Thermoplasmata</taxon>
        <taxon>Candidatus Thermoprofundales</taxon>
    </lineage>
</organism>
<dbReference type="GO" id="GO:0051082">
    <property type="term" value="F:unfolded protein binding"/>
    <property type="evidence" value="ECO:0007669"/>
    <property type="project" value="UniProtKB-UniRule"/>
</dbReference>
<feature type="repeat" description="CXXCXGXG motif" evidence="6">
    <location>
        <begin position="156"/>
        <end position="163"/>
    </location>
</feature>
<dbReference type="Gene3D" id="2.60.260.20">
    <property type="entry name" value="Urease metallochaperone UreE, N-terminal domain"/>
    <property type="match status" value="2"/>
</dbReference>
<dbReference type="FunFam" id="2.60.260.20:FF:000005">
    <property type="entry name" value="Chaperone protein dnaJ 1, mitochondrial"/>
    <property type="match status" value="1"/>
</dbReference>
<keyword evidence="3 6" id="KW-0863">Zinc-finger</keyword>
<comment type="similarity">
    <text evidence="6">Belongs to the DnaJ family.</text>
</comment>
<dbReference type="InterPro" id="IPR001305">
    <property type="entry name" value="HSP_DnaJ_Cys-rich_dom"/>
</dbReference>
<evidence type="ECO:0000313" key="10">
    <source>
        <dbReference type="EMBL" id="OIR15709.1"/>
    </source>
</evidence>
<dbReference type="PROSITE" id="PS00636">
    <property type="entry name" value="DNAJ_1"/>
    <property type="match status" value="1"/>
</dbReference>
<dbReference type="GO" id="GO:0031072">
    <property type="term" value="F:heat shock protein binding"/>
    <property type="evidence" value="ECO:0007669"/>
    <property type="project" value="InterPro"/>
</dbReference>
<dbReference type="InterPro" id="IPR036410">
    <property type="entry name" value="HSP_DnaJ_Cys-rich_dom_sf"/>
</dbReference>
<feature type="domain" description="J" evidence="8">
    <location>
        <begin position="5"/>
        <end position="71"/>
    </location>
</feature>
<dbReference type="InterPro" id="IPR036869">
    <property type="entry name" value="J_dom_sf"/>
</dbReference>
<dbReference type="InterPro" id="IPR012724">
    <property type="entry name" value="DnaJ"/>
</dbReference>
<dbReference type="GO" id="GO:0042026">
    <property type="term" value="P:protein refolding"/>
    <property type="evidence" value="ECO:0007669"/>
    <property type="project" value="TreeGrafter"/>
</dbReference>
<dbReference type="InterPro" id="IPR008971">
    <property type="entry name" value="HSP40/DnaJ_pept-bd"/>
</dbReference>
<dbReference type="InterPro" id="IPR002939">
    <property type="entry name" value="DnaJ_C"/>
</dbReference>
<reference evidence="10 11" key="1">
    <citation type="submission" date="2016-08" db="EMBL/GenBank/DDBJ databases">
        <title>New Insights into Marine Group III Euryarchaeota, from dark to light.</title>
        <authorList>
            <person name="Haro-Moreno J.M."/>
            <person name="Rodriguez-Valera F."/>
            <person name="Lopez-Garcia P."/>
            <person name="Moreira D."/>
            <person name="Martin-Cuadrado A.B."/>
        </authorList>
    </citation>
    <scope>NUCLEOTIDE SEQUENCE [LARGE SCALE GENOMIC DNA]</scope>
    <source>
        <strain evidence="10">CG-Bathy1</strain>
    </source>
</reference>
<evidence type="ECO:0000313" key="11">
    <source>
        <dbReference type="Proteomes" id="UP000183815"/>
    </source>
</evidence>
<accession>A0A1J5THE4</accession>
<dbReference type="PROSITE" id="PS51188">
    <property type="entry name" value="ZF_CR"/>
    <property type="match status" value="1"/>
</dbReference>
<dbReference type="Pfam" id="PF01556">
    <property type="entry name" value="DnaJ_C"/>
    <property type="match status" value="1"/>
</dbReference>